<evidence type="ECO:0000259" key="1">
    <source>
        <dbReference type="PROSITE" id="PS51782"/>
    </source>
</evidence>
<name>A0A1T4JM64_9FIRM</name>
<dbReference type="InterPro" id="IPR016047">
    <property type="entry name" value="M23ase_b-sheet_dom"/>
</dbReference>
<dbReference type="RefSeq" id="WP_143555626.1">
    <property type="nucleotide sequence ID" value="NZ_FUWM01000003.1"/>
</dbReference>
<feature type="domain" description="LysM" evidence="1">
    <location>
        <begin position="127"/>
        <end position="171"/>
    </location>
</feature>
<keyword evidence="3" id="KW-1185">Reference proteome</keyword>
<dbReference type="EMBL" id="FUWM01000003">
    <property type="protein sequence ID" value="SJZ31231.1"/>
    <property type="molecule type" value="Genomic_DNA"/>
</dbReference>
<dbReference type="GO" id="GO:0004222">
    <property type="term" value="F:metalloendopeptidase activity"/>
    <property type="evidence" value="ECO:0007669"/>
    <property type="project" value="TreeGrafter"/>
</dbReference>
<keyword evidence="2" id="KW-0378">Hydrolase</keyword>
<organism evidence="2 3">
    <name type="scientific">Selenihalanaerobacter shriftii</name>
    <dbReference type="NCBI Taxonomy" id="142842"/>
    <lineage>
        <taxon>Bacteria</taxon>
        <taxon>Bacillati</taxon>
        <taxon>Bacillota</taxon>
        <taxon>Clostridia</taxon>
        <taxon>Halanaerobiales</taxon>
        <taxon>Halobacteroidaceae</taxon>
        <taxon>Selenihalanaerobacter</taxon>
    </lineage>
</organism>
<dbReference type="OrthoDB" id="9809488at2"/>
<dbReference type="AlphaFoldDB" id="A0A1T4JM64"/>
<dbReference type="PROSITE" id="PS51782">
    <property type="entry name" value="LYSM"/>
    <property type="match status" value="2"/>
</dbReference>
<accession>A0A1T4JM64</accession>
<dbReference type="CDD" id="cd00118">
    <property type="entry name" value="LysM"/>
    <property type="match status" value="2"/>
</dbReference>
<dbReference type="PANTHER" id="PTHR21666">
    <property type="entry name" value="PEPTIDASE-RELATED"/>
    <property type="match status" value="1"/>
</dbReference>
<dbReference type="SMART" id="SM00257">
    <property type="entry name" value="LysM"/>
    <property type="match status" value="2"/>
</dbReference>
<dbReference type="Proteomes" id="UP000190625">
    <property type="component" value="Unassembled WGS sequence"/>
</dbReference>
<dbReference type="InterPro" id="IPR036779">
    <property type="entry name" value="LysM_dom_sf"/>
</dbReference>
<sequence>MKRKIIGLVIVSSLTLFSGYNLYFKSNTTKSIKKSNISNVATLDKINTQQKGINYSSYTLESNSKRFNLQTDQKLLSNKFSNQNNNFSNILKNKITLKINQDINKFKKKETKTFKTKKEPKLINQIQEHTVKKGENLSIIANQYGINIDTLLGANDITNMNNIKPGMKLKVLPINSLLYKVNPGESLWEIARKFDIQLDKIIEANKIRNPNRVQLNKLLILPEAKPQFGYQDRLKQKFISPVTARISSPFGRRWGRMHEGLDYGVSRGTTIRAARSGKVVYSGWARGYGKVVIIEHREGVRTLYAHNSKLLVSSGERVYRGQTISKSGNTGRSTGPHLHFEIQINGRPVNPLNYLE</sequence>
<dbReference type="CDD" id="cd12797">
    <property type="entry name" value="M23_peptidase"/>
    <property type="match status" value="1"/>
</dbReference>
<dbReference type="SUPFAM" id="SSF51261">
    <property type="entry name" value="Duplicated hybrid motif"/>
    <property type="match status" value="1"/>
</dbReference>
<dbReference type="Pfam" id="PF01476">
    <property type="entry name" value="LysM"/>
    <property type="match status" value="2"/>
</dbReference>
<dbReference type="Pfam" id="PF01551">
    <property type="entry name" value="Peptidase_M23"/>
    <property type="match status" value="1"/>
</dbReference>
<dbReference type="PANTHER" id="PTHR21666:SF270">
    <property type="entry name" value="MUREIN HYDROLASE ACTIVATOR ENVC"/>
    <property type="match status" value="1"/>
</dbReference>
<protein>
    <submittedName>
        <fullName evidence="2">Murein DD-endopeptidase MepM and murein hydrolase activator NlpD, contain LysM domain</fullName>
    </submittedName>
</protein>
<dbReference type="Gene3D" id="2.70.70.10">
    <property type="entry name" value="Glucose Permease (Domain IIA)"/>
    <property type="match status" value="1"/>
</dbReference>
<dbReference type="SUPFAM" id="SSF54106">
    <property type="entry name" value="LysM domain"/>
    <property type="match status" value="1"/>
</dbReference>
<evidence type="ECO:0000313" key="3">
    <source>
        <dbReference type="Proteomes" id="UP000190625"/>
    </source>
</evidence>
<dbReference type="InterPro" id="IPR050570">
    <property type="entry name" value="Cell_wall_metabolism_enzyme"/>
</dbReference>
<evidence type="ECO:0000313" key="2">
    <source>
        <dbReference type="EMBL" id="SJZ31231.1"/>
    </source>
</evidence>
<dbReference type="Gene3D" id="3.10.350.10">
    <property type="entry name" value="LysM domain"/>
    <property type="match status" value="2"/>
</dbReference>
<reference evidence="3" key="1">
    <citation type="submission" date="2017-02" db="EMBL/GenBank/DDBJ databases">
        <authorList>
            <person name="Varghese N."/>
            <person name="Submissions S."/>
        </authorList>
    </citation>
    <scope>NUCLEOTIDE SEQUENCE [LARGE SCALE GENOMIC DNA]</scope>
    <source>
        <strain evidence="3">ATCC BAA-73</strain>
    </source>
</reference>
<dbReference type="STRING" id="142842.SAMN02745118_00184"/>
<gene>
    <name evidence="2" type="ORF">SAMN02745118_00184</name>
</gene>
<dbReference type="InterPro" id="IPR018392">
    <property type="entry name" value="LysM"/>
</dbReference>
<proteinExistence type="predicted"/>
<dbReference type="InterPro" id="IPR011055">
    <property type="entry name" value="Dup_hybrid_motif"/>
</dbReference>
<feature type="domain" description="LysM" evidence="1">
    <location>
        <begin position="177"/>
        <end position="221"/>
    </location>
</feature>